<feature type="compositionally biased region" description="Basic and acidic residues" evidence="1">
    <location>
        <begin position="46"/>
        <end position="57"/>
    </location>
</feature>
<feature type="non-terminal residue" evidence="2">
    <location>
        <position position="66"/>
    </location>
</feature>
<evidence type="ECO:0000313" key="2">
    <source>
        <dbReference type="EMBL" id="GFD58811.1"/>
    </source>
</evidence>
<proteinExistence type="predicted"/>
<feature type="region of interest" description="Disordered" evidence="1">
    <location>
        <begin position="36"/>
        <end position="66"/>
    </location>
</feature>
<dbReference type="AlphaFoldDB" id="A0A699XPJ1"/>
<gene>
    <name evidence="2" type="ORF">Tci_930780</name>
</gene>
<feature type="non-terminal residue" evidence="2">
    <location>
        <position position="1"/>
    </location>
</feature>
<organism evidence="2">
    <name type="scientific">Tanacetum cinerariifolium</name>
    <name type="common">Dalmatian daisy</name>
    <name type="synonym">Chrysanthemum cinerariifolium</name>
    <dbReference type="NCBI Taxonomy" id="118510"/>
    <lineage>
        <taxon>Eukaryota</taxon>
        <taxon>Viridiplantae</taxon>
        <taxon>Streptophyta</taxon>
        <taxon>Embryophyta</taxon>
        <taxon>Tracheophyta</taxon>
        <taxon>Spermatophyta</taxon>
        <taxon>Magnoliopsida</taxon>
        <taxon>eudicotyledons</taxon>
        <taxon>Gunneridae</taxon>
        <taxon>Pentapetalae</taxon>
        <taxon>asterids</taxon>
        <taxon>campanulids</taxon>
        <taxon>Asterales</taxon>
        <taxon>Asteraceae</taxon>
        <taxon>Asteroideae</taxon>
        <taxon>Anthemideae</taxon>
        <taxon>Anthemidinae</taxon>
        <taxon>Tanacetum</taxon>
    </lineage>
</organism>
<protein>
    <submittedName>
        <fullName evidence="2">Uncharacterized protein</fullName>
    </submittedName>
</protein>
<sequence length="66" mass="6854">RNRQLELAGLQVAKQLLGVVAEPGHVVEDEVAAHRLTGPHQLLPDDDGRLAAGRPEDDAGAAGPQG</sequence>
<evidence type="ECO:0000256" key="1">
    <source>
        <dbReference type="SAM" id="MobiDB-lite"/>
    </source>
</evidence>
<reference evidence="2" key="1">
    <citation type="journal article" date="2019" name="Sci. Rep.">
        <title>Draft genome of Tanacetum cinerariifolium, the natural source of mosquito coil.</title>
        <authorList>
            <person name="Yamashiro T."/>
            <person name="Shiraishi A."/>
            <person name="Satake H."/>
            <person name="Nakayama K."/>
        </authorList>
    </citation>
    <scope>NUCLEOTIDE SEQUENCE</scope>
</reference>
<comment type="caution">
    <text evidence="2">The sequence shown here is derived from an EMBL/GenBank/DDBJ whole genome shotgun (WGS) entry which is preliminary data.</text>
</comment>
<accession>A0A699XPJ1</accession>
<dbReference type="EMBL" id="BKCJ011857747">
    <property type="protein sequence ID" value="GFD58811.1"/>
    <property type="molecule type" value="Genomic_DNA"/>
</dbReference>
<name>A0A699XPJ1_TANCI</name>